<keyword evidence="3" id="KW-0460">Magnesium</keyword>
<dbReference type="PANTHER" id="PTHR12001">
    <property type="entry name" value="GERANYLGERANYL PYROPHOSPHATE SYNTHASE"/>
    <property type="match status" value="1"/>
</dbReference>
<dbReference type="AlphaFoldDB" id="A0AAJ0FS15"/>
<dbReference type="PROSITE" id="PS00723">
    <property type="entry name" value="POLYPRENYL_SYNTHASE_1"/>
    <property type="match status" value="1"/>
</dbReference>
<evidence type="ECO:0000256" key="2">
    <source>
        <dbReference type="ARBA" id="ARBA00022723"/>
    </source>
</evidence>
<evidence type="ECO:0000313" key="6">
    <source>
        <dbReference type="Proteomes" id="UP001251528"/>
    </source>
</evidence>
<dbReference type="Gene3D" id="1.10.600.10">
    <property type="entry name" value="Farnesyl Diphosphate Synthase"/>
    <property type="match status" value="1"/>
</dbReference>
<dbReference type="GO" id="GO:0043386">
    <property type="term" value="P:mycotoxin biosynthetic process"/>
    <property type="evidence" value="ECO:0007669"/>
    <property type="project" value="UniProtKB-ARBA"/>
</dbReference>
<dbReference type="GO" id="GO:0004659">
    <property type="term" value="F:prenyltransferase activity"/>
    <property type="evidence" value="ECO:0007669"/>
    <property type="project" value="InterPro"/>
</dbReference>
<reference evidence="5" key="1">
    <citation type="submission" date="2023-06" db="EMBL/GenBank/DDBJ databases">
        <title>Conoideocrella luteorostrata (Hypocreales: Clavicipitaceae), a potential biocontrol fungus for elongate hemlock scale in United States Christmas tree production areas.</title>
        <authorList>
            <person name="Barrett H."/>
            <person name="Lovett B."/>
            <person name="Macias A.M."/>
            <person name="Stajich J.E."/>
            <person name="Kasson M.T."/>
        </authorList>
    </citation>
    <scope>NUCLEOTIDE SEQUENCE</scope>
    <source>
        <strain evidence="5">ARSEF 14590</strain>
    </source>
</reference>
<keyword evidence="6" id="KW-1185">Reference proteome</keyword>
<proteinExistence type="inferred from homology"/>
<sequence length="453" mass="50228">MFESTTTVVGHQAFGNIGSGSNAFISFPQDHVSADNRWASSYINTTGLDVEKSNVEELEAEKPNSKVSPDSIDTNATELNAKELGAAKPETSKIQAAESNATGPGAVGHETMALDVASLDVMKPYVAEPDNSQEPQHTEPKATISVDEVEIRDQSRWTDHKEQTIRGPYDYISSQPGKEFRTQLLSALNLWHKVSPKSLACISNVIRMLHNASLLVDDIQDNSTLRRGRPVAHNVFGVAQTINSANFIYFLALKELQELRHPKKAIDIFTTEMLALHRGQGMDLFWRDTLSCPTEDDYLEMASNKTGGLFRLAVRLMQAESDMGIDCMPFINILGLIFQITDDYKNLADLDYSQKKGYCEDLTEGKFSFPVIHSIHAKPANPMLLNIIAQKTTEFEVKRQAVEYMESTGSFSYTRQVVDELVAKAKAIAMNLDAQCGNKNKTTVSLVEKIAQI</sequence>
<evidence type="ECO:0000256" key="3">
    <source>
        <dbReference type="ARBA" id="ARBA00022842"/>
    </source>
</evidence>
<dbReference type="InterPro" id="IPR008949">
    <property type="entry name" value="Isoprenoid_synthase_dom_sf"/>
</dbReference>
<comment type="caution">
    <text evidence="5">The sequence shown here is derived from an EMBL/GenBank/DDBJ whole genome shotgun (WGS) entry which is preliminary data.</text>
</comment>
<dbReference type="GO" id="GO:0008299">
    <property type="term" value="P:isoprenoid biosynthetic process"/>
    <property type="evidence" value="ECO:0007669"/>
    <property type="project" value="InterPro"/>
</dbReference>
<dbReference type="SUPFAM" id="SSF48576">
    <property type="entry name" value="Terpenoid synthases"/>
    <property type="match status" value="1"/>
</dbReference>
<keyword evidence="1 4" id="KW-0808">Transferase</keyword>
<dbReference type="GO" id="GO:0046165">
    <property type="term" value="P:alcohol biosynthetic process"/>
    <property type="evidence" value="ECO:0007669"/>
    <property type="project" value="UniProtKB-ARBA"/>
</dbReference>
<evidence type="ECO:0000313" key="5">
    <source>
        <dbReference type="EMBL" id="KAK2594821.1"/>
    </source>
</evidence>
<dbReference type="Pfam" id="PF00348">
    <property type="entry name" value="polyprenyl_synt"/>
    <property type="match status" value="1"/>
</dbReference>
<comment type="similarity">
    <text evidence="4">Belongs to the FPP/GGPP synthase family.</text>
</comment>
<protein>
    <submittedName>
        <fullName evidence="5">Geranylgeranyl pyrophosphate synthetase</fullName>
    </submittedName>
</protein>
<dbReference type="SFLD" id="SFLDS00005">
    <property type="entry name" value="Isoprenoid_Synthase_Type_I"/>
    <property type="match status" value="1"/>
</dbReference>
<dbReference type="GO" id="GO:0046872">
    <property type="term" value="F:metal ion binding"/>
    <property type="evidence" value="ECO:0007669"/>
    <property type="project" value="UniProtKB-KW"/>
</dbReference>
<dbReference type="PROSITE" id="PS00444">
    <property type="entry name" value="POLYPRENYL_SYNTHASE_2"/>
    <property type="match status" value="1"/>
</dbReference>
<accession>A0AAJ0FS15</accession>
<name>A0AAJ0FS15_9HYPO</name>
<dbReference type="CDD" id="cd00685">
    <property type="entry name" value="Trans_IPPS_HT"/>
    <property type="match status" value="1"/>
</dbReference>
<dbReference type="InterPro" id="IPR033749">
    <property type="entry name" value="Polyprenyl_synt_CS"/>
</dbReference>
<dbReference type="Proteomes" id="UP001251528">
    <property type="component" value="Unassembled WGS sequence"/>
</dbReference>
<dbReference type="PANTHER" id="PTHR12001:SF44">
    <property type="entry name" value="GERANYLGERANYL PYROPHOSPHATE SYNTHASE"/>
    <property type="match status" value="1"/>
</dbReference>
<evidence type="ECO:0000256" key="4">
    <source>
        <dbReference type="RuleBase" id="RU004466"/>
    </source>
</evidence>
<evidence type="ECO:0000256" key="1">
    <source>
        <dbReference type="ARBA" id="ARBA00022679"/>
    </source>
</evidence>
<gene>
    <name evidence="5" type="primary">BTS1_1</name>
    <name evidence="5" type="ORF">QQS21_007449</name>
</gene>
<keyword evidence="2" id="KW-0479">Metal-binding</keyword>
<organism evidence="5 6">
    <name type="scientific">Conoideocrella luteorostrata</name>
    <dbReference type="NCBI Taxonomy" id="1105319"/>
    <lineage>
        <taxon>Eukaryota</taxon>
        <taxon>Fungi</taxon>
        <taxon>Dikarya</taxon>
        <taxon>Ascomycota</taxon>
        <taxon>Pezizomycotina</taxon>
        <taxon>Sordariomycetes</taxon>
        <taxon>Hypocreomycetidae</taxon>
        <taxon>Hypocreales</taxon>
        <taxon>Clavicipitaceae</taxon>
        <taxon>Conoideocrella</taxon>
    </lineage>
</organism>
<dbReference type="EMBL" id="JASWJB010000154">
    <property type="protein sequence ID" value="KAK2594821.1"/>
    <property type="molecule type" value="Genomic_DNA"/>
</dbReference>
<dbReference type="InterPro" id="IPR000092">
    <property type="entry name" value="Polyprenyl_synt"/>
</dbReference>